<dbReference type="Pfam" id="PF08434">
    <property type="entry name" value="CLCA"/>
    <property type="match status" value="1"/>
</dbReference>
<evidence type="ECO:0000313" key="3">
    <source>
        <dbReference type="EMBL" id="CAL4152215.1"/>
    </source>
</evidence>
<dbReference type="CDD" id="cd00198">
    <property type="entry name" value="vWFA"/>
    <property type="match status" value="1"/>
</dbReference>
<name>A0AAV2S293_MEGNR</name>
<proteinExistence type="predicted"/>
<accession>A0AAV2S293</accession>
<dbReference type="SUPFAM" id="SSF53300">
    <property type="entry name" value="vWA-like"/>
    <property type="match status" value="1"/>
</dbReference>
<dbReference type="PANTHER" id="PTHR10579:SF177">
    <property type="entry name" value="CALCIUM-ACTIVATED CHLORIDE CHANNEL REGULATOR 4-LIKE PROTEIN"/>
    <property type="match status" value="1"/>
</dbReference>
<dbReference type="Pfam" id="PF00092">
    <property type="entry name" value="VWA"/>
    <property type="match status" value="1"/>
</dbReference>
<organism evidence="3 4">
    <name type="scientific">Meganyctiphanes norvegica</name>
    <name type="common">Northern krill</name>
    <name type="synonym">Thysanopoda norvegica</name>
    <dbReference type="NCBI Taxonomy" id="48144"/>
    <lineage>
        <taxon>Eukaryota</taxon>
        <taxon>Metazoa</taxon>
        <taxon>Ecdysozoa</taxon>
        <taxon>Arthropoda</taxon>
        <taxon>Crustacea</taxon>
        <taxon>Multicrustacea</taxon>
        <taxon>Malacostraca</taxon>
        <taxon>Eumalacostraca</taxon>
        <taxon>Eucarida</taxon>
        <taxon>Euphausiacea</taxon>
        <taxon>Euphausiidae</taxon>
        <taxon>Meganyctiphanes</taxon>
    </lineage>
</organism>
<keyword evidence="4" id="KW-1185">Reference proteome</keyword>
<dbReference type="InterPro" id="IPR051266">
    <property type="entry name" value="CLCR"/>
</dbReference>
<reference evidence="3 4" key="1">
    <citation type="submission" date="2024-05" db="EMBL/GenBank/DDBJ databases">
        <authorList>
            <person name="Wallberg A."/>
        </authorList>
    </citation>
    <scope>NUCLEOTIDE SEQUENCE [LARGE SCALE GENOMIC DNA]</scope>
</reference>
<dbReference type="GO" id="GO:0032991">
    <property type="term" value="C:protein-containing complex"/>
    <property type="evidence" value="ECO:0007669"/>
    <property type="project" value="UniProtKB-ARBA"/>
</dbReference>
<dbReference type="Gene3D" id="3.40.50.410">
    <property type="entry name" value="von Willebrand factor, type A domain"/>
    <property type="match status" value="1"/>
</dbReference>
<dbReference type="PROSITE" id="PS50234">
    <property type="entry name" value="VWFA"/>
    <property type="match status" value="1"/>
</dbReference>
<evidence type="ECO:0000313" key="4">
    <source>
        <dbReference type="Proteomes" id="UP001497623"/>
    </source>
</evidence>
<gene>
    <name evidence="3" type="ORF">MNOR_LOCUS30913</name>
</gene>
<feature type="domain" description="VWFA" evidence="2">
    <location>
        <begin position="328"/>
        <end position="460"/>
    </location>
</feature>
<dbReference type="PANTHER" id="PTHR10579">
    <property type="entry name" value="CALCIUM-ACTIVATED CHLORIDE CHANNEL REGULATOR"/>
    <property type="match status" value="1"/>
</dbReference>
<dbReference type="EMBL" id="CAXKWB010038718">
    <property type="protein sequence ID" value="CAL4152215.1"/>
    <property type="molecule type" value="Genomic_DNA"/>
</dbReference>
<dbReference type="Proteomes" id="UP001497623">
    <property type="component" value="Unassembled WGS sequence"/>
</dbReference>
<dbReference type="InterPro" id="IPR036465">
    <property type="entry name" value="vWFA_dom_sf"/>
</dbReference>
<feature type="chain" id="PRO_5043954530" description="VWFA domain-containing protein" evidence="1">
    <location>
        <begin position="27"/>
        <end position="460"/>
    </location>
</feature>
<dbReference type="InterPro" id="IPR002035">
    <property type="entry name" value="VWF_A"/>
</dbReference>
<evidence type="ECO:0000256" key="1">
    <source>
        <dbReference type="SAM" id="SignalP"/>
    </source>
</evidence>
<dbReference type="InterPro" id="IPR013642">
    <property type="entry name" value="CLCA_N"/>
</dbReference>
<feature type="non-terminal residue" evidence="3">
    <location>
        <position position="460"/>
    </location>
</feature>
<feature type="signal peptide" evidence="1">
    <location>
        <begin position="1"/>
        <end position="26"/>
    </location>
</feature>
<evidence type="ECO:0000259" key="2">
    <source>
        <dbReference type="PROSITE" id="PS50234"/>
    </source>
</evidence>
<protein>
    <recommendedName>
        <fullName evidence="2">VWFA domain-containing protein</fullName>
    </recommendedName>
</protein>
<keyword evidence="1" id="KW-0732">Signal</keyword>
<sequence>MGGCTWWYGERFLLALLAALVTLVGARVKLSDHGYDGLVIAISPTLDEALGPTLIPAIKEAIQQTSSNLFHGSRRRLHFRKARILLPKTWTNTPVDAGASSETFEEAEIRIDVQNKVYKHQPYTKQHMGCGDPGLYIHVTAEYLLDDQQASWWGDRGKVLLMEWAKLRWGVFDEIGYHDDKIFPLFYHYKSPEDEHLRLKPTYCADEEINGWYLNKMDPKASCGYNRDGLPDSDCRFLPGAYQTANSSIMSYPFIRSDSVKEFCDIFNQVSHPHNPHAPTKQNFHCKHQSVWEVMRKHPDFATDKVFNVGVDVYQNVSFEVVQESAAHYVMVLDYSGSMDDFDRVMKLKRTAQRWLLHDVAEESSVAIVKFSISSTLVSKLTKIRGKSSRKKLADLIDTNTGDSTCIGCGLQLAIRELQGKDNPVILLVTDGKENQEPYINEMLEYLVKNGIRVVTVAFG</sequence>
<dbReference type="AlphaFoldDB" id="A0AAV2S293"/>
<comment type="caution">
    <text evidence="3">The sequence shown here is derived from an EMBL/GenBank/DDBJ whole genome shotgun (WGS) entry which is preliminary data.</text>
</comment>